<comment type="caution">
    <text evidence="2">The sequence shown here is derived from an EMBL/GenBank/DDBJ whole genome shotgun (WGS) entry which is preliminary data.</text>
</comment>
<evidence type="ECO:0000259" key="1">
    <source>
        <dbReference type="Pfam" id="PF13622"/>
    </source>
</evidence>
<keyword evidence="3" id="KW-1185">Reference proteome</keyword>
<organism evidence="2 3">
    <name type="scientific">Actinoplanes nipponensis</name>
    <dbReference type="NCBI Taxonomy" id="135950"/>
    <lineage>
        <taxon>Bacteria</taxon>
        <taxon>Bacillati</taxon>
        <taxon>Actinomycetota</taxon>
        <taxon>Actinomycetes</taxon>
        <taxon>Micromonosporales</taxon>
        <taxon>Micromonosporaceae</taxon>
        <taxon>Actinoplanes</taxon>
    </lineage>
</organism>
<accession>A0A919JL74</accession>
<dbReference type="RefSeq" id="WP_203772470.1">
    <property type="nucleotide sequence ID" value="NZ_BAAAYJ010000097.1"/>
</dbReference>
<feature type="domain" description="Acyl-CoA thioesterase-like N-terminal HotDog" evidence="1">
    <location>
        <begin position="24"/>
        <end position="103"/>
    </location>
</feature>
<evidence type="ECO:0000313" key="2">
    <source>
        <dbReference type="EMBL" id="GIE51698.1"/>
    </source>
</evidence>
<dbReference type="Proteomes" id="UP000647172">
    <property type="component" value="Unassembled WGS sequence"/>
</dbReference>
<dbReference type="InterPro" id="IPR029069">
    <property type="entry name" value="HotDog_dom_sf"/>
</dbReference>
<dbReference type="Pfam" id="PF13622">
    <property type="entry name" value="4HBT_3"/>
    <property type="match status" value="1"/>
</dbReference>
<dbReference type="Gene3D" id="2.40.160.210">
    <property type="entry name" value="Acyl-CoA thioesterase, double hotdog domain"/>
    <property type="match status" value="1"/>
</dbReference>
<dbReference type="InterPro" id="IPR052389">
    <property type="entry name" value="Sec_Metab_Biosynth-Assoc"/>
</dbReference>
<name>A0A919JL74_9ACTN</name>
<dbReference type="InterPro" id="IPR049449">
    <property type="entry name" value="TesB_ACOT8-like_N"/>
</dbReference>
<dbReference type="PANTHER" id="PTHR38110">
    <property type="entry name" value="CHROMOSOME 23, WHOLE GENOME SHOTGUN SEQUENCE"/>
    <property type="match status" value="1"/>
</dbReference>
<proteinExistence type="predicted"/>
<sequence>MGDLEDDTAVERVGDGRYRAHVSADWALVGPVGGYLASIALRAAGAHASLPRPASISCQYLSRARFDAVDIEVVDRHTSRSAQSLAVEVTQHGRLVLTAQVWAVAEGIAGPEHRLSHPPPVPPPEQMAEIVLDPAVANRIATTATATGRFWRNLELRWVADHSRPEGLQIHSWVKFRPRAYFKDPWVDACREVISIDTGILPAVAWALPGGARFVAPSIDLYVAFHEPPPPEDYLLVTARGTAAGAGLLSGTAETRSLDGTLRASGGSQLLCRMLQA</sequence>
<evidence type="ECO:0000313" key="3">
    <source>
        <dbReference type="Proteomes" id="UP000647172"/>
    </source>
</evidence>
<dbReference type="AlphaFoldDB" id="A0A919JL74"/>
<dbReference type="SUPFAM" id="SSF54637">
    <property type="entry name" value="Thioesterase/thiol ester dehydrase-isomerase"/>
    <property type="match status" value="2"/>
</dbReference>
<gene>
    <name evidence="2" type="ORF">Ani05nite_52320</name>
</gene>
<dbReference type="PANTHER" id="PTHR38110:SF1">
    <property type="entry name" value="THIOESTERASE DOMAIN-CONTAINING PROTEIN"/>
    <property type="match status" value="1"/>
</dbReference>
<dbReference type="EMBL" id="BOMQ01000061">
    <property type="protein sequence ID" value="GIE51698.1"/>
    <property type="molecule type" value="Genomic_DNA"/>
</dbReference>
<protein>
    <recommendedName>
        <fullName evidence="1">Acyl-CoA thioesterase-like N-terminal HotDog domain-containing protein</fullName>
    </recommendedName>
</protein>
<reference evidence="2" key="1">
    <citation type="submission" date="2021-01" db="EMBL/GenBank/DDBJ databases">
        <title>Whole genome shotgun sequence of Actinoplanes nipponensis NBRC 14063.</title>
        <authorList>
            <person name="Komaki H."/>
            <person name="Tamura T."/>
        </authorList>
    </citation>
    <scope>NUCLEOTIDE SEQUENCE</scope>
    <source>
        <strain evidence="2">NBRC 14063</strain>
    </source>
</reference>
<dbReference type="InterPro" id="IPR042171">
    <property type="entry name" value="Acyl-CoA_hotdog"/>
</dbReference>